<keyword evidence="6 9" id="KW-1133">Transmembrane helix</keyword>
<gene>
    <name evidence="13" type="ORF">MCOR_5731</name>
</gene>
<evidence type="ECO:0000256" key="10">
    <source>
        <dbReference type="SAM" id="SignalP"/>
    </source>
</evidence>
<accession>A0A6J8A9Y3</accession>
<dbReference type="SMART" id="SM00184">
    <property type="entry name" value="RING"/>
    <property type="match status" value="1"/>
</dbReference>
<dbReference type="PROSITE" id="PS50262">
    <property type="entry name" value="G_PROTEIN_RECEP_F1_2"/>
    <property type="match status" value="1"/>
</dbReference>
<keyword evidence="4 8" id="KW-0863">Zinc-finger</keyword>
<feature type="transmembrane region" description="Helical" evidence="9">
    <location>
        <begin position="387"/>
        <end position="406"/>
    </location>
</feature>
<evidence type="ECO:0000259" key="12">
    <source>
        <dbReference type="PROSITE" id="PS50262"/>
    </source>
</evidence>
<keyword evidence="13" id="KW-0012">Acyltransferase</keyword>
<keyword evidence="10" id="KW-0732">Signal</keyword>
<organism evidence="13 14">
    <name type="scientific">Mytilus coruscus</name>
    <name type="common">Sea mussel</name>
    <dbReference type="NCBI Taxonomy" id="42192"/>
    <lineage>
        <taxon>Eukaryota</taxon>
        <taxon>Metazoa</taxon>
        <taxon>Spiralia</taxon>
        <taxon>Lophotrochozoa</taxon>
        <taxon>Mollusca</taxon>
        <taxon>Bivalvia</taxon>
        <taxon>Autobranchia</taxon>
        <taxon>Pteriomorphia</taxon>
        <taxon>Mytilida</taxon>
        <taxon>Mytiloidea</taxon>
        <taxon>Mytilidae</taxon>
        <taxon>Mytilinae</taxon>
        <taxon>Mytilus</taxon>
    </lineage>
</organism>
<evidence type="ECO:0000313" key="13">
    <source>
        <dbReference type="EMBL" id="CAC5364817.1"/>
    </source>
</evidence>
<name>A0A6J8A9Y3_MYTCO</name>
<feature type="transmembrane region" description="Helical" evidence="9">
    <location>
        <begin position="421"/>
        <end position="447"/>
    </location>
</feature>
<evidence type="ECO:0000256" key="7">
    <source>
        <dbReference type="ARBA" id="ARBA00023136"/>
    </source>
</evidence>
<dbReference type="OrthoDB" id="290834at2759"/>
<dbReference type="Pfam" id="PF02225">
    <property type="entry name" value="PA"/>
    <property type="match status" value="1"/>
</dbReference>
<dbReference type="PANTHER" id="PTHR45931:SF3">
    <property type="entry name" value="RING ZINC FINGER-CONTAINING PROTEIN"/>
    <property type="match status" value="1"/>
</dbReference>
<feature type="domain" description="RING-type" evidence="11">
    <location>
        <begin position="259"/>
        <end position="301"/>
    </location>
</feature>
<evidence type="ECO:0000256" key="6">
    <source>
        <dbReference type="ARBA" id="ARBA00022989"/>
    </source>
</evidence>
<dbReference type="Gene3D" id="3.50.30.30">
    <property type="match status" value="1"/>
</dbReference>
<dbReference type="GO" id="GO:0006511">
    <property type="term" value="P:ubiquitin-dependent protein catabolic process"/>
    <property type="evidence" value="ECO:0007669"/>
    <property type="project" value="TreeGrafter"/>
</dbReference>
<dbReference type="InterPro" id="IPR013083">
    <property type="entry name" value="Znf_RING/FYVE/PHD"/>
</dbReference>
<dbReference type="AlphaFoldDB" id="A0A6J8A9Y3"/>
<dbReference type="Gene3D" id="3.30.40.10">
    <property type="entry name" value="Zinc/RING finger domain, C3HC4 (zinc finger)"/>
    <property type="match status" value="1"/>
</dbReference>
<dbReference type="InterPro" id="IPR017452">
    <property type="entry name" value="GPCR_Rhodpsn_7TM"/>
</dbReference>
<evidence type="ECO:0000256" key="1">
    <source>
        <dbReference type="ARBA" id="ARBA00004370"/>
    </source>
</evidence>
<evidence type="ECO:0000256" key="9">
    <source>
        <dbReference type="SAM" id="Phobius"/>
    </source>
</evidence>
<evidence type="ECO:0000256" key="4">
    <source>
        <dbReference type="ARBA" id="ARBA00022771"/>
    </source>
</evidence>
<keyword evidence="14" id="KW-1185">Reference proteome</keyword>
<feature type="domain" description="G-protein coupled receptors family 1 profile" evidence="12">
    <location>
        <begin position="281"/>
        <end position="539"/>
    </location>
</feature>
<protein>
    <submittedName>
        <fullName evidence="13">RNF13</fullName>
        <ecNumber evidence="13">2.3.2.27</ecNumber>
    </submittedName>
</protein>
<dbReference type="PROSITE" id="PS50089">
    <property type="entry name" value="ZF_RING_2"/>
    <property type="match status" value="1"/>
</dbReference>
<feature type="chain" id="PRO_5026943432" evidence="10">
    <location>
        <begin position="18"/>
        <end position="571"/>
    </location>
</feature>
<dbReference type="Pfam" id="PF13639">
    <property type="entry name" value="zf-RING_2"/>
    <property type="match status" value="1"/>
</dbReference>
<dbReference type="InterPro" id="IPR001841">
    <property type="entry name" value="Znf_RING"/>
</dbReference>
<dbReference type="GO" id="GO:0016020">
    <property type="term" value="C:membrane"/>
    <property type="evidence" value="ECO:0007669"/>
    <property type="project" value="UniProtKB-SubCell"/>
</dbReference>
<evidence type="ECO:0000256" key="2">
    <source>
        <dbReference type="ARBA" id="ARBA00022692"/>
    </source>
</evidence>
<comment type="subcellular location">
    <subcellularLocation>
        <location evidence="1">Membrane</location>
    </subcellularLocation>
</comment>
<keyword evidence="3" id="KW-0479">Metal-binding</keyword>
<proteinExistence type="predicted"/>
<feature type="transmembrane region" description="Helical" evidence="9">
    <location>
        <begin position="191"/>
        <end position="212"/>
    </location>
</feature>
<dbReference type="SUPFAM" id="SSF57850">
    <property type="entry name" value="RING/U-box"/>
    <property type="match status" value="1"/>
</dbReference>
<dbReference type="Gene3D" id="1.20.1070.10">
    <property type="entry name" value="Rhodopsin 7-helix transmembrane proteins"/>
    <property type="match status" value="1"/>
</dbReference>
<evidence type="ECO:0000256" key="3">
    <source>
        <dbReference type="ARBA" id="ARBA00022723"/>
    </source>
</evidence>
<sequence length="571" mass="64715">MFGLIFLSILAVPVCCSVNVVHIFSEDIVESFRDIPAGFGGSLPDTGIKGFLKYLKPVSKGSCHYYEPSPPWIDSSTVWIALMERQGCEFVNMVLAAQKLHYNAVVVHNNATMGNMDNSLFEMTANGVSGNNSKNITIPSVFIAYKDGISLRDYDLRNDVRNSSRYLVQINEGKASTDSDSDSEDSNPPAFVFWGNLVLTVPLVFVVVCCTCKVKYDQRRRTSTNTLRTPKCLKTNRKEANERPIRMTKFTKDHRYETCPVCLDDFVEKEKIWILPCEHEFHIHCIKPWLTGKQRTCPVCKRMSISLDIKNVYVSDLSTGIEFLSHVVINIFNKGQEPILYTCLVLKHLICGTVTFSLFQTLLICLERLNATSRIKSRLLKKLTQNRSVIISFVVIHVYSLLHLAYDVTRGPRPCTVSSTAILSFVLVVDIPVGLLILLIIIVYSVVIMRIIKQHKKVFDHQDLATITTRNNNKSAVRLMHRNVLTLGAIICVTLVANVPRCVTAFCSLYTGTATNTMRWLKISNHFLLLNPVFEPVIHVLRIREFRERFMCTCCKSNQTQSIELTQDTHM</sequence>
<dbReference type="Proteomes" id="UP000507470">
    <property type="component" value="Unassembled WGS sequence"/>
</dbReference>
<dbReference type="GO" id="GO:0008270">
    <property type="term" value="F:zinc ion binding"/>
    <property type="evidence" value="ECO:0007669"/>
    <property type="project" value="UniProtKB-KW"/>
</dbReference>
<dbReference type="InterPro" id="IPR003137">
    <property type="entry name" value="PA_domain"/>
</dbReference>
<keyword evidence="7 9" id="KW-0472">Membrane</keyword>
<dbReference type="GO" id="GO:0005634">
    <property type="term" value="C:nucleus"/>
    <property type="evidence" value="ECO:0007669"/>
    <property type="project" value="TreeGrafter"/>
</dbReference>
<keyword evidence="2 9" id="KW-0812">Transmembrane</keyword>
<evidence type="ECO:0000256" key="5">
    <source>
        <dbReference type="ARBA" id="ARBA00022833"/>
    </source>
</evidence>
<dbReference type="GO" id="GO:0061630">
    <property type="term" value="F:ubiquitin protein ligase activity"/>
    <property type="evidence" value="ECO:0007669"/>
    <property type="project" value="UniProtKB-EC"/>
</dbReference>
<dbReference type="InterPro" id="IPR051834">
    <property type="entry name" value="RING_finger_E3_ligase"/>
</dbReference>
<keyword evidence="13" id="KW-0808">Transferase</keyword>
<dbReference type="SUPFAM" id="SSF81321">
    <property type="entry name" value="Family A G protein-coupled receptor-like"/>
    <property type="match status" value="1"/>
</dbReference>
<evidence type="ECO:0000259" key="11">
    <source>
        <dbReference type="PROSITE" id="PS50089"/>
    </source>
</evidence>
<evidence type="ECO:0000256" key="8">
    <source>
        <dbReference type="PROSITE-ProRule" id="PRU00175"/>
    </source>
</evidence>
<dbReference type="EMBL" id="CACVKT020001076">
    <property type="protein sequence ID" value="CAC5364817.1"/>
    <property type="molecule type" value="Genomic_DNA"/>
</dbReference>
<evidence type="ECO:0000313" key="14">
    <source>
        <dbReference type="Proteomes" id="UP000507470"/>
    </source>
</evidence>
<reference evidence="13 14" key="1">
    <citation type="submission" date="2020-06" db="EMBL/GenBank/DDBJ databases">
        <authorList>
            <person name="Li R."/>
            <person name="Bekaert M."/>
        </authorList>
    </citation>
    <scope>NUCLEOTIDE SEQUENCE [LARGE SCALE GENOMIC DNA]</scope>
    <source>
        <strain evidence="14">wild</strain>
    </source>
</reference>
<dbReference type="EC" id="2.3.2.27" evidence="13"/>
<keyword evidence="5" id="KW-0862">Zinc</keyword>
<dbReference type="PANTHER" id="PTHR45931">
    <property type="entry name" value="SI:CH211-59O9.10"/>
    <property type="match status" value="1"/>
</dbReference>
<feature type="signal peptide" evidence="10">
    <location>
        <begin position="1"/>
        <end position="17"/>
    </location>
</feature>